<accession>A0A382SX04</accession>
<evidence type="ECO:0000313" key="2">
    <source>
        <dbReference type="EMBL" id="SVD14449.1"/>
    </source>
</evidence>
<dbReference type="EMBL" id="UINC01132251">
    <property type="protein sequence ID" value="SVD14449.1"/>
    <property type="molecule type" value="Genomic_DNA"/>
</dbReference>
<sequence>MTFSLELTRILGIFLVSVRLFYGLVTSFSTLWIGLAKCNRGLVSPIGLSLLFLV</sequence>
<name>A0A382SX04_9ZZZZ</name>
<reference evidence="2" key="1">
    <citation type="submission" date="2018-05" db="EMBL/GenBank/DDBJ databases">
        <authorList>
            <person name="Lanie J.A."/>
            <person name="Ng W.-L."/>
            <person name="Kazmierczak K.M."/>
            <person name="Andrzejewski T.M."/>
            <person name="Davidsen T.M."/>
            <person name="Wayne K.J."/>
            <person name="Tettelin H."/>
            <person name="Glass J.I."/>
            <person name="Rusch D."/>
            <person name="Podicherti R."/>
            <person name="Tsui H.-C.T."/>
            <person name="Winkler M.E."/>
        </authorList>
    </citation>
    <scope>NUCLEOTIDE SEQUENCE</scope>
</reference>
<keyword evidence="1" id="KW-1133">Transmembrane helix</keyword>
<feature type="non-terminal residue" evidence="2">
    <location>
        <position position="54"/>
    </location>
</feature>
<evidence type="ECO:0000256" key="1">
    <source>
        <dbReference type="SAM" id="Phobius"/>
    </source>
</evidence>
<keyword evidence="1" id="KW-0812">Transmembrane</keyword>
<dbReference type="AlphaFoldDB" id="A0A382SX04"/>
<protein>
    <submittedName>
        <fullName evidence="2">Uncharacterized protein</fullName>
    </submittedName>
</protein>
<feature type="transmembrane region" description="Helical" evidence="1">
    <location>
        <begin position="12"/>
        <end position="35"/>
    </location>
</feature>
<proteinExistence type="predicted"/>
<organism evidence="2">
    <name type="scientific">marine metagenome</name>
    <dbReference type="NCBI Taxonomy" id="408172"/>
    <lineage>
        <taxon>unclassified sequences</taxon>
        <taxon>metagenomes</taxon>
        <taxon>ecological metagenomes</taxon>
    </lineage>
</organism>
<keyword evidence="1" id="KW-0472">Membrane</keyword>
<gene>
    <name evidence="2" type="ORF">METZ01_LOCUS367303</name>
</gene>